<keyword evidence="1" id="KW-0862">Zinc</keyword>
<proteinExistence type="predicted"/>
<evidence type="ECO:0000259" key="4">
    <source>
        <dbReference type="PROSITE" id="PS50158"/>
    </source>
</evidence>
<evidence type="ECO:0000256" key="3">
    <source>
        <dbReference type="SAM" id="MobiDB-lite"/>
    </source>
</evidence>
<evidence type="ECO:0000256" key="2">
    <source>
        <dbReference type="SAM" id="Coils"/>
    </source>
</evidence>
<feature type="compositionally biased region" description="Basic and acidic residues" evidence="3">
    <location>
        <begin position="69"/>
        <end position="80"/>
    </location>
</feature>
<dbReference type="AlphaFoldDB" id="A0A2T9Y300"/>
<name>A0A2T9Y300_9FUNG</name>
<dbReference type="PROSITE" id="PS50158">
    <property type="entry name" value="ZF_CCHC"/>
    <property type="match status" value="1"/>
</dbReference>
<dbReference type="Pfam" id="PF00098">
    <property type="entry name" value="zf-CCHC"/>
    <property type="match status" value="1"/>
</dbReference>
<organism evidence="5 6">
    <name type="scientific">Smittium simulii</name>
    <dbReference type="NCBI Taxonomy" id="133385"/>
    <lineage>
        <taxon>Eukaryota</taxon>
        <taxon>Fungi</taxon>
        <taxon>Fungi incertae sedis</taxon>
        <taxon>Zoopagomycota</taxon>
        <taxon>Kickxellomycotina</taxon>
        <taxon>Harpellomycetes</taxon>
        <taxon>Harpellales</taxon>
        <taxon>Legeriomycetaceae</taxon>
        <taxon>Smittium</taxon>
    </lineage>
</organism>
<gene>
    <name evidence="5" type="ORF">BB561_006583</name>
</gene>
<dbReference type="InterPro" id="IPR001878">
    <property type="entry name" value="Znf_CCHC"/>
</dbReference>
<dbReference type="SMART" id="SM00343">
    <property type="entry name" value="ZnF_C2HC"/>
    <property type="match status" value="1"/>
</dbReference>
<protein>
    <recommendedName>
        <fullName evidence="4">CCHC-type domain-containing protein</fullName>
    </recommendedName>
</protein>
<evidence type="ECO:0000313" key="6">
    <source>
        <dbReference type="Proteomes" id="UP000245383"/>
    </source>
</evidence>
<dbReference type="OrthoDB" id="3863715at2759"/>
<dbReference type="Proteomes" id="UP000245383">
    <property type="component" value="Unassembled WGS sequence"/>
</dbReference>
<keyword evidence="2" id="KW-0175">Coiled coil</keyword>
<keyword evidence="6" id="KW-1185">Reference proteome</keyword>
<feature type="coiled-coil region" evidence="2">
    <location>
        <begin position="131"/>
        <end position="165"/>
    </location>
</feature>
<dbReference type="SUPFAM" id="SSF57756">
    <property type="entry name" value="Retrovirus zinc finger-like domains"/>
    <property type="match status" value="1"/>
</dbReference>
<keyword evidence="1" id="KW-0479">Metal-binding</keyword>
<feature type="domain" description="CCHC-type" evidence="4">
    <location>
        <begin position="44"/>
        <end position="58"/>
    </location>
</feature>
<dbReference type="InterPro" id="IPR036875">
    <property type="entry name" value="Znf_CCHC_sf"/>
</dbReference>
<feature type="region of interest" description="Disordered" evidence="3">
    <location>
        <begin position="69"/>
        <end position="95"/>
    </location>
</feature>
<evidence type="ECO:0000256" key="1">
    <source>
        <dbReference type="PROSITE-ProRule" id="PRU00047"/>
    </source>
</evidence>
<sequence>MSFLKAKEKQKQMYVAKNPPLTKNERIKKEGIQVYQPSINSHIKCYNCGELGHIQKECVQRKTSYLKKEVDNPSRGDHNRYGYRPITPTRPSYGHQGMFHNKAVTTRLAQLRQWRKQMSGLKIPPIKEAKILEGQRSANEYQINLKEYKEEINTIQLKNEILHLAKVLAIKGQVVINDEKLNFQYDTGS</sequence>
<dbReference type="GO" id="GO:0003676">
    <property type="term" value="F:nucleic acid binding"/>
    <property type="evidence" value="ECO:0007669"/>
    <property type="project" value="InterPro"/>
</dbReference>
<accession>A0A2T9Y300</accession>
<evidence type="ECO:0000313" key="5">
    <source>
        <dbReference type="EMBL" id="PVU86726.1"/>
    </source>
</evidence>
<reference evidence="5 6" key="1">
    <citation type="journal article" date="2018" name="MBio">
        <title>Comparative Genomics Reveals the Core Gene Toolbox for the Fungus-Insect Symbiosis.</title>
        <authorList>
            <person name="Wang Y."/>
            <person name="Stata M."/>
            <person name="Wang W."/>
            <person name="Stajich J.E."/>
            <person name="White M.M."/>
            <person name="Moncalvo J.M."/>
        </authorList>
    </citation>
    <scope>NUCLEOTIDE SEQUENCE [LARGE SCALE GENOMIC DNA]</scope>
    <source>
        <strain evidence="5 6">SWE-8-4</strain>
    </source>
</reference>
<dbReference type="EMBL" id="MBFR01000615">
    <property type="protein sequence ID" value="PVU86726.1"/>
    <property type="molecule type" value="Genomic_DNA"/>
</dbReference>
<keyword evidence="1" id="KW-0863">Zinc-finger</keyword>
<dbReference type="Gene3D" id="4.10.60.10">
    <property type="entry name" value="Zinc finger, CCHC-type"/>
    <property type="match status" value="1"/>
</dbReference>
<dbReference type="GO" id="GO:0008270">
    <property type="term" value="F:zinc ion binding"/>
    <property type="evidence" value="ECO:0007669"/>
    <property type="project" value="UniProtKB-KW"/>
</dbReference>
<comment type="caution">
    <text evidence="5">The sequence shown here is derived from an EMBL/GenBank/DDBJ whole genome shotgun (WGS) entry which is preliminary data.</text>
</comment>